<dbReference type="GO" id="GO:0001784">
    <property type="term" value="F:phosphotyrosine residue binding"/>
    <property type="evidence" value="ECO:0007669"/>
    <property type="project" value="TreeGrafter"/>
</dbReference>
<evidence type="ECO:0000256" key="2">
    <source>
        <dbReference type="SAM" id="MobiDB-lite"/>
    </source>
</evidence>
<dbReference type="PANTHER" id="PTHR15127:SF33">
    <property type="entry name" value="SH2 DOMAIN-CONTAINING ADAPTER PROTEIN D"/>
    <property type="match status" value="1"/>
</dbReference>
<evidence type="ECO:0000313" key="3">
    <source>
        <dbReference type="EMBL" id="KAK3513240.1"/>
    </source>
</evidence>
<feature type="compositionally biased region" description="Basic and acidic residues" evidence="2">
    <location>
        <begin position="228"/>
        <end position="263"/>
    </location>
</feature>
<dbReference type="AlphaFoldDB" id="A0AAE0UNU8"/>
<dbReference type="InterPro" id="IPR051846">
    <property type="entry name" value="SH2_domain_adapters"/>
</dbReference>
<evidence type="ECO:0000256" key="1">
    <source>
        <dbReference type="ARBA" id="ARBA00022999"/>
    </source>
</evidence>
<comment type="caution">
    <text evidence="3">The sequence shown here is derived from an EMBL/GenBank/DDBJ whole genome shotgun (WGS) entry which is preliminary data.</text>
</comment>
<keyword evidence="4" id="KW-1185">Reference proteome</keyword>
<gene>
    <name evidence="3" type="ORF">QTP70_009722</name>
</gene>
<sequence length="396" mass="44872">MAKWLKDYLNFGSRKGPPQPPKPDYTESEILRAYRAQKELDFEDPYEPSNRANNGLGTSDPFPAFGTVLPNGMEVKIVSPKHRLIKVESQEFNRCKVPLGIVSFEEPHVPVCPYFPIYHIAWTDLVQPIGQRRGTLKVPSMKNGLGKIYISLMVVPSAPTVGDTDYSDPFDARPDPRAHLGWESGSIENSSSYMEPFEAQRVITELQHISEHGRTVSRGSPQLYDSPYEERGNYRPGLPDDEKESRLPQDDERPADEYDQPWEWKKENISKALAVQFDGGDWERSTLPHTDQHRRTGTSRTSPPSSKATSLCKPSDHHTILGERVDPALPLEQQVSCHGFMHMKFSQSRDGKYILGENSPPFDTIPEVIHYYTTHKLPIRGAEHLSLLFPVVVQTL</sequence>
<organism evidence="3 4">
    <name type="scientific">Hemibagrus guttatus</name>
    <dbReference type="NCBI Taxonomy" id="175788"/>
    <lineage>
        <taxon>Eukaryota</taxon>
        <taxon>Metazoa</taxon>
        <taxon>Chordata</taxon>
        <taxon>Craniata</taxon>
        <taxon>Vertebrata</taxon>
        <taxon>Euteleostomi</taxon>
        <taxon>Actinopterygii</taxon>
        <taxon>Neopterygii</taxon>
        <taxon>Teleostei</taxon>
        <taxon>Ostariophysi</taxon>
        <taxon>Siluriformes</taxon>
        <taxon>Bagridae</taxon>
        <taxon>Hemibagrus</taxon>
    </lineage>
</organism>
<evidence type="ECO:0008006" key="5">
    <source>
        <dbReference type="Google" id="ProtNLM"/>
    </source>
</evidence>
<evidence type="ECO:0000313" key="4">
    <source>
        <dbReference type="Proteomes" id="UP001274896"/>
    </source>
</evidence>
<feature type="region of interest" description="Disordered" evidence="2">
    <location>
        <begin position="1"/>
        <end position="26"/>
    </location>
</feature>
<dbReference type="PANTHER" id="PTHR15127">
    <property type="entry name" value="HEAVYWEIGHT, ISOFORM A"/>
    <property type="match status" value="1"/>
</dbReference>
<feature type="compositionally biased region" description="Basic and acidic residues" evidence="2">
    <location>
        <begin position="281"/>
        <end position="294"/>
    </location>
</feature>
<feature type="region of interest" description="Disordered" evidence="2">
    <location>
        <begin position="280"/>
        <end position="313"/>
    </location>
</feature>
<accession>A0AAE0UNU8</accession>
<protein>
    <recommendedName>
        <fullName evidence="5">SH2 domain-containing protein</fullName>
    </recommendedName>
</protein>
<proteinExistence type="predicted"/>
<keyword evidence="1" id="KW-0727">SH2 domain</keyword>
<dbReference type="EMBL" id="JAUCMX010000022">
    <property type="protein sequence ID" value="KAK3513240.1"/>
    <property type="molecule type" value="Genomic_DNA"/>
</dbReference>
<reference evidence="3" key="1">
    <citation type="submission" date="2023-06" db="EMBL/GenBank/DDBJ databases">
        <title>Male Hemibagrus guttatus genome.</title>
        <authorList>
            <person name="Bian C."/>
        </authorList>
    </citation>
    <scope>NUCLEOTIDE SEQUENCE</scope>
    <source>
        <strain evidence="3">Male_cb2023</strain>
        <tissue evidence="3">Muscle</tissue>
    </source>
</reference>
<feature type="region of interest" description="Disordered" evidence="2">
    <location>
        <begin position="210"/>
        <end position="263"/>
    </location>
</feature>
<name>A0AAE0UNU8_9TELE</name>
<dbReference type="InterPro" id="IPR036860">
    <property type="entry name" value="SH2_dom_sf"/>
</dbReference>
<dbReference type="Proteomes" id="UP001274896">
    <property type="component" value="Unassembled WGS sequence"/>
</dbReference>
<dbReference type="SUPFAM" id="SSF55550">
    <property type="entry name" value="SH2 domain"/>
    <property type="match status" value="1"/>
</dbReference>